<evidence type="ECO:0000313" key="3">
    <source>
        <dbReference type="EMBL" id="MDT0379852.1"/>
    </source>
</evidence>
<feature type="region of interest" description="Disordered" evidence="1">
    <location>
        <begin position="202"/>
        <end position="226"/>
    </location>
</feature>
<evidence type="ECO:0000256" key="2">
    <source>
        <dbReference type="SAM" id="Phobius"/>
    </source>
</evidence>
<dbReference type="EMBL" id="JAVREQ010000011">
    <property type="protein sequence ID" value="MDT0379852.1"/>
    <property type="molecule type" value="Genomic_DNA"/>
</dbReference>
<keyword evidence="2" id="KW-1133">Transmembrane helix</keyword>
<dbReference type="RefSeq" id="WP_311673756.1">
    <property type="nucleotide sequence ID" value="NZ_JAVREQ010000011.1"/>
</dbReference>
<feature type="compositionally biased region" description="Basic and acidic residues" evidence="1">
    <location>
        <begin position="1"/>
        <end position="17"/>
    </location>
</feature>
<feature type="region of interest" description="Disordered" evidence="1">
    <location>
        <begin position="1"/>
        <end position="21"/>
    </location>
</feature>
<accession>A0ABU2NTN9</accession>
<feature type="compositionally biased region" description="Basic and acidic residues" evidence="1">
    <location>
        <begin position="202"/>
        <end position="220"/>
    </location>
</feature>
<dbReference type="SUPFAM" id="SSF82171">
    <property type="entry name" value="DPP6 N-terminal domain-like"/>
    <property type="match status" value="1"/>
</dbReference>
<evidence type="ECO:0000256" key="1">
    <source>
        <dbReference type="SAM" id="MobiDB-lite"/>
    </source>
</evidence>
<feature type="transmembrane region" description="Helical" evidence="2">
    <location>
        <begin position="39"/>
        <end position="60"/>
    </location>
</feature>
<protein>
    <submittedName>
        <fullName evidence="3">WD40 repeat domain-containing protein</fullName>
    </submittedName>
</protein>
<reference evidence="4" key="1">
    <citation type="submission" date="2023-07" db="EMBL/GenBank/DDBJ databases">
        <title>30 novel species of actinomycetes from the DSMZ collection.</title>
        <authorList>
            <person name="Nouioui I."/>
        </authorList>
    </citation>
    <scope>NUCLEOTIDE SEQUENCE [LARGE SCALE GENOMIC DNA]</scope>
    <source>
        <strain evidence="4">DSM 42041</strain>
    </source>
</reference>
<keyword evidence="4" id="KW-1185">Reference proteome</keyword>
<keyword evidence="2" id="KW-0812">Transmembrane</keyword>
<evidence type="ECO:0000313" key="4">
    <source>
        <dbReference type="Proteomes" id="UP001183414"/>
    </source>
</evidence>
<keyword evidence="2" id="KW-0472">Membrane</keyword>
<sequence length="417" mass="45952">MEQVLRDTLRDMHEKEAAPAPPDLAERVLRTRRRRRVQGVGAVALALAGVLAAAFAVPALDLGGTRGEVADHADRVATREVLAHPHQSPPRELIAAGDTAMSAYSLRENREQPDGDVIHTRVWHLYNPATGRYEETDWAWADVAPGLDVAAVLERQLPAERIGILDLATGEVKRWIPLEHGAGSVYWSPNGDRLLATTYSKNPDRYHKEHPRNVNGKEEPGPLPSRTGFAVVDAETGAADWTDFPWTPEDSPFGVENDIAPEDMPYFGNGRDDLKWNWDGTLVRAHNSTTPPKKFYTVDGEPAKSPTENYAYSHAGKSPDGRYAAGDFAGEGDNIATVVYDARNGKPVAKQPVQELLAWADEDSLIAWGCEPDRCGGTGEFRQQLLLVDVKGGNVRELSDFRDSQSKSGWTPYFSRR</sequence>
<organism evidence="3 4">
    <name type="scientific">Streptomyces hazeniae</name>
    <dbReference type="NCBI Taxonomy" id="3075538"/>
    <lineage>
        <taxon>Bacteria</taxon>
        <taxon>Bacillati</taxon>
        <taxon>Actinomycetota</taxon>
        <taxon>Actinomycetes</taxon>
        <taxon>Kitasatosporales</taxon>
        <taxon>Streptomycetaceae</taxon>
        <taxon>Streptomyces</taxon>
    </lineage>
</organism>
<comment type="caution">
    <text evidence="3">The sequence shown here is derived from an EMBL/GenBank/DDBJ whole genome shotgun (WGS) entry which is preliminary data.</text>
</comment>
<dbReference type="Proteomes" id="UP001183414">
    <property type="component" value="Unassembled WGS sequence"/>
</dbReference>
<proteinExistence type="predicted"/>
<gene>
    <name evidence="3" type="ORF">RM572_13890</name>
</gene>
<name>A0ABU2NTN9_9ACTN</name>